<evidence type="ECO:0000256" key="1">
    <source>
        <dbReference type="SAM" id="MobiDB-lite"/>
    </source>
</evidence>
<protein>
    <submittedName>
        <fullName evidence="2">Uncharacterized protein</fullName>
    </submittedName>
</protein>
<feature type="region of interest" description="Disordered" evidence="1">
    <location>
        <begin position="1"/>
        <end position="61"/>
    </location>
</feature>
<gene>
    <name evidence="2" type="ORF">KFL_012650010</name>
</gene>
<proteinExistence type="predicted"/>
<dbReference type="EMBL" id="DF238214">
    <property type="protein sequence ID" value="GAQ93037.1"/>
    <property type="molecule type" value="Genomic_DNA"/>
</dbReference>
<feature type="compositionally biased region" description="Polar residues" evidence="1">
    <location>
        <begin position="219"/>
        <end position="230"/>
    </location>
</feature>
<dbReference type="AlphaFoldDB" id="A0A1Y1IWC9"/>
<sequence length="531" mass="57131">MNSPVSCGPRANRSALFDNRPDNVVGGGVGDEEAEARGRGSPSAHNATGRADLHKNDEGEKSALPDEEMVDAPDAVVVAFPNVASKTQQPLVSAVNAEGYSIISKGELVMHFLPEGWVGTVVLKPTSTDEPVRLSPSMDLDGEYTWSLQAGEYLMEAQEKRAAFQGQMSGGVRASISSGGLGVRSSVSCGGGRAVRSAMSFGGRGRDGRTTLSRFHSAATSFGPTVTPRQTGMPPRSASLGGGGEWRGCKEGGEEAMGGDGRVEREAEPRKRAVDKEALKEMKEAWKGVEGESSKGEGEEKHNSGEKSVSRSGGTGSVVDAVLLSPKVKQTSRLWQLLQSVEPERVEGLHGPVDGDKVLLMAEEAYTSRGGGDASYWIAGKTTSMATLFGAKVRSWKCAGGKKCVNEECTYKAQFGEQNVKSFERRQGNEEKWYCFHCKKEAEDLGEKCEVLKWTTKNDGELAYCHKGKHNHDLAMLESKGEKDAYQMQVMEMVRADRSMTPARVKMAMAVEAILDEMEAGKERSAEDSQA</sequence>
<name>A0A1Y1IWC9_KLENI</name>
<evidence type="ECO:0000313" key="2">
    <source>
        <dbReference type="EMBL" id="GAQ93037.1"/>
    </source>
</evidence>
<feature type="compositionally biased region" description="Basic and acidic residues" evidence="1">
    <location>
        <begin position="51"/>
        <end position="61"/>
    </location>
</feature>
<feature type="compositionally biased region" description="Basic and acidic residues" evidence="1">
    <location>
        <begin position="261"/>
        <end position="309"/>
    </location>
</feature>
<keyword evidence="3" id="KW-1185">Reference proteome</keyword>
<feature type="region of interest" description="Disordered" evidence="1">
    <location>
        <begin position="219"/>
        <end position="316"/>
    </location>
</feature>
<evidence type="ECO:0000313" key="3">
    <source>
        <dbReference type="Proteomes" id="UP000054558"/>
    </source>
</evidence>
<accession>A0A1Y1IWC9</accession>
<organism evidence="2 3">
    <name type="scientific">Klebsormidium nitens</name>
    <name type="common">Green alga</name>
    <name type="synonym">Ulothrix nitens</name>
    <dbReference type="NCBI Taxonomy" id="105231"/>
    <lineage>
        <taxon>Eukaryota</taxon>
        <taxon>Viridiplantae</taxon>
        <taxon>Streptophyta</taxon>
        <taxon>Klebsormidiophyceae</taxon>
        <taxon>Klebsormidiales</taxon>
        <taxon>Klebsormidiaceae</taxon>
        <taxon>Klebsormidium</taxon>
    </lineage>
</organism>
<dbReference type="Proteomes" id="UP000054558">
    <property type="component" value="Unassembled WGS sequence"/>
</dbReference>
<reference evidence="2 3" key="1">
    <citation type="journal article" date="2014" name="Nat. Commun.">
        <title>Klebsormidium flaccidum genome reveals primary factors for plant terrestrial adaptation.</title>
        <authorList>
            <person name="Hori K."/>
            <person name="Maruyama F."/>
            <person name="Fujisawa T."/>
            <person name="Togashi T."/>
            <person name="Yamamoto N."/>
            <person name="Seo M."/>
            <person name="Sato S."/>
            <person name="Yamada T."/>
            <person name="Mori H."/>
            <person name="Tajima N."/>
            <person name="Moriyama T."/>
            <person name="Ikeuchi M."/>
            <person name="Watanabe M."/>
            <person name="Wada H."/>
            <person name="Kobayashi K."/>
            <person name="Saito M."/>
            <person name="Masuda T."/>
            <person name="Sasaki-Sekimoto Y."/>
            <person name="Mashiguchi K."/>
            <person name="Awai K."/>
            <person name="Shimojima M."/>
            <person name="Masuda S."/>
            <person name="Iwai M."/>
            <person name="Nobusawa T."/>
            <person name="Narise T."/>
            <person name="Kondo S."/>
            <person name="Saito H."/>
            <person name="Sato R."/>
            <person name="Murakawa M."/>
            <person name="Ihara Y."/>
            <person name="Oshima-Yamada Y."/>
            <person name="Ohtaka K."/>
            <person name="Satoh M."/>
            <person name="Sonobe K."/>
            <person name="Ishii M."/>
            <person name="Ohtani R."/>
            <person name="Kanamori-Sato M."/>
            <person name="Honoki R."/>
            <person name="Miyazaki D."/>
            <person name="Mochizuki H."/>
            <person name="Umetsu J."/>
            <person name="Higashi K."/>
            <person name="Shibata D."/>
            <person name="Kamiya Y."/>
            <person name="Sato N."/>
            <person name="Nakamura Y."/>
            <person name="Tabata S."/>
            <person name="Ida S."/>
            <person name="Kurokawa K."/>
            <person name="Ohta H."/>
        </authorList>
    </citation>
    <scope>NUCLEOTIDE SEQUENCE [LARGE SCALE GENOMIC DNA]</scope>
    <source>
        <strain evidence="2 3">NIES-2285</strain>
    </source>
</reference>